<name>A0A3S4T377_9BACT</name>
<dbReference type="InterPro" id="IPR051913">
    <property type="entry name" value="GH2_Domain-Containing"/>
</dbReference>
<dbReference type="PRINTS" id="PR00132">
    <property type="entry name" value="GLHYDRLASE2"/>
</dbReference>
<dbReference type="GO" id="GO:0004565">
    <property type="term" value="F:beta-galactosidase activity"/>
    <property type="evidence" value="ECO:0007669"/>
    <property type="project" value="UniProtKB-EC"/>
</dbReference>
<feature type="domain" description="Glycoside hydrolase family 2 immunoglobulin-like beta-sandwich" evidence="5">
    <location>
        <begin position="190"/>
        <end position="284"/>
    </location>
</feature>
<dbReference type="PANTHER" id="PTHR42732">
    <property type="entry name" value="BETA-GALACTOSIDASE"/>
    <property type="match status" value="1"/>
</dbReference>
<sequence length="823" mass="94169">MKLKSIFLFVALSFTVTASAADRKLFDNHWLFALQDSVTMSSPNFNDNAWRRLSLPHDWSIEGDFQATNPSGATGGALPGGIAWYRKHFDVPSYDRNKHYFIDFDGVYMNASVYLNGHLLGTRPYGFISYRYELTPYLKAKDNVMAVRVDNSEQPNCRWYSGSGIYRHVYLVTANALHVAHWGTFVRATTDGKVCAEIKIDNQGSRSETVTVCNTVLNSAQKVVSTVLRKLTVNPNKPAVFEENMQVDKPELWSIERPYRYVLRTEIVQGGRVLDRYDTPFGFRSFHFDAQTGFWLNGKNLKINGVCNHHDLGCLGAAVHRDAIYRQLRLLKDMGCNAIRCSHNPPAPELLELCDSMGFIVMDESFDMWHRKKTKYDYSRYFDQWFERDLSDLVKRDRNHPSIMIWSIGNEVLEQWDSADADQLSPEEANLILNAGHAITPNSTDDGKMNVNSQLTKRLVDIIKQLDPTRPVTAGCNEPSPENLLFKSNALDLIGYNYHIKNIKDVPKNFPGKPFIMTESVSALQTRGFYMMPSDSVYKAPEEWWLPYSNPTFMCSAYDNMHASWSSTHESTWNVVKNNHFVSGQFVWTGWDYLGEPTPYGFPARSSYFGIIDLAGFPKDIYYMYQSEWTQKPVLHLFPHWNWLPGQQIDMWCYFNHADAVELFVNGKSQGLKQKKPNEFHVKWRVNYELGSVKVVAYEHGKAVREEEIHTAGAPDRIRLTVEHSICKPGGLAFVEAEVVDKDGRRCPWAEHQLYFETEGNGEIVGVDNGCQTSMERFKDTKRKAFFGRCMVVVKMNAHEGKVQLKARGIDLKSDTVLLESKK</sequence>
<evidence type="ECO:0000259" key="6">
    <source>
        <dbReference type="Pfam" id="PF02836"/>
    </source>
</evidence>
<dbReference type="GO" id="GO:0005975">
    <property type="term" value="P:carbohydrate metabolic process"/>
    <property type="evidence" value="ECO:0007669"/>
    <property type="project" value="InterPro"/>
</dbReference>
<gene>
    <name evidence="10" type="primary">ebgA</name>
    <name evidence="10" type="ORF">NCTC13071_02040</name>
</gene>
<dbReference type="SUPFAM" id="SSF49785">
    <property type="entry name" value="Galactose-binding domain-like"/>
    <property type="match status" value="1"/>
</dbReference>
<dbReference type="InterPro" id="IPR036156">
    <property type="entry name" value="Beta-gal/glucu_dom_sf"/>
</dbReference>
<keyword evidence="3 10" id="KW-0326">Glycosidase</keyword>
<dbReference type="InterPro" id="IPR013783">
    <property type="entry name" value="Ig-like_fold"/>
</dbReference>
<feature type="domain" description="Glycoside hydrolase family 2" evidence="8">
    <location>
        <begin position="731"/>
        <end position="817"/>
    </location>
</feature>
<dbReference type="InterPro" id="IPR008979">
    <property type="entry name" value="Galactose-bd-like_sf"/>
</dbReference>
<evidence type="ECO:0000259" key="8">
    <source>
        <dbReference type="Pfam" id="PF18565"/>
    </source>
</evidence>
<dbReference type="PROSITE" id="PS00608">
    <property type="entry name" value="GLYCOSYL_HYDROL_F2_2"/>
    <property type="match status" value="1"/>
</dbReference>
<dbReference type="InterPro" id="IPR006101">
    <property type="entry name" value="Glyco_hydro_2"/>
</dbReference>
<feature type="chain" id="PRO_5018698926" evidence="4">
    <location>
        <begin position="21"/>
        <end position="823"/>
    </location>
</feature>
<keyword evidence="4" id="KW-0732">Signal</keyword>
<dbReference type="InterPro" id="IPR054593">
    <property type="entry name" value="Beta-mannosidase-like_N2"/>
</dbReference>
<dbReference type="AlphaFoldDB" id="A0A3S4T377"/>
<evidence type="ECO:0000259" key="9">
    <source>
        <dbReference type="Pfam" id="PF22666"/>
    </source>
</evidence>
<dbReference type="InterPro" id="IPR023232">
    <property type="entry name" value="Glyco_hydro_2_AS"/>
</dbReference>
<dbReference type="InterPro" id="IPR040605">
    <property type="entry name" value="Glyco_hydro2_dom5"/>
</dbReference>
<dbReference type="EMBL" id="LR134384">
    <property type="protein sequence ID" value="VEH16023.1"/>
    <property type="molecule type" value="Genomic_DNA"/>
</dbReference>
<evidence type="ECO:0000256" key="4">
    <source>
        <dbReference type="SAM" id="SignalP"/>
    </source>
</evidence>
<dbReference type="GeneID" id="85012818"/>
<dbReference type="RefSeq" id="WP_018920909.1">
    <property type="nucleotide sequence ID" value="NZ_LR134384.1"/>
</dbReference>
<dbReference type="SUPFAM" id="SSF51445">
    <property type="entry name" value="(Trans)glycosidases"/>
    <property type="match status" value="1"/>
</dbReference>
<feature type="domain" description="DUF4982" evidence="7">
    <location>
        <begin position="646"/>
        <end position="704"/>
    </location>
</feature>
<protein>
    <submittedName>
        <fullName evidence="10">Evolved beta-galactosidase subunit alpha</fullName>
        <ecNumber evidence="10">3.2.1.23</ecNumber>
    </submittedName>
</protein>
<dbReference type="Pfam" id="PF00703">
    <property type="entry name" value="Glyco_hydro_2"/>
    <property type="match status" value="1"/>
</dbReference>
<dbReference type="InterPro" id="IPR032311">
    <property type="entry name" value="DUF4982"/>
</dbReference>
<evidence type="ECO:0000259" key="7">
    <source>
        <dbReference type="Pfam" id="PF16355"/>
    </source>
</evidence>
<dbReference type="Gene3D" id="2.60.120.260">
    <property type="entry name" value="Galactose-binding domain-like"/>
    <property type="match status" value="1"/>
</dbReference>
<dbReference type="Pfam" id="PF02836">
    <property type="entry name" value="Glyco_hydro_2_C"/>
    <property type="match status" value="1"/>
</dbReference>
<evidence type="ECO:0000259" key="5">
    <source>
        <dbReference type="Pfam" id="PF00703"/>
    </source>
</evidence>
<dbReference type="Pfam" id="PF18565">
    <property type="entry name" value="Glyco_hydro2_C5"/>
    <property type="match status" value="1"/>
</dbReference>
<dbReference type="InterPro" id="IPR006103">
    <property type="entry name" value="Glyco_hydro_2_cat"/>
</dbReference>
<keyword evidence="2 10" id="KW-0378">Hydrolase</keyword>
<dbReference type="Gene3D" id="3.20.20.80">
    <property type="entry name" value="Glycosidases"/>
    <property type="match status" value="1"/>
</dbReference>
<dbReference type="Pfam" id="PF16355">
    <property type="entry name" value="DUF4982"/>
    <property type="match status" value="1"/>
</dbReference>
<evidence type="ECO:0000256" key="3">
    <source>
        <dbReference type="ARBA" id="ARBA00023295"/>
    </source>
</evidence>
<dbReference type="SUPFAM" id="SSF49303">
    <property type="entry name" value="beta-Galactosidase/glucuronidase domain"/>
    <property type="match status" value="1"/>
</dbReference>
<evidence type="ECO:0000313" key="11">
    <source>
        <dbReference type="Proteomes" id="UP000274578"/>
    </source>
</evidence>
<organism evidence="10 11">
    <name type="scientific">Segatella oris</name>
    <dbReference type="NCBI Taxonomy" id="28135"/>
    <lineage>
        <taxon>Bacteria</taxon>
        <taxon>Pseudomonadati</taxon>
        <taxon>Bacteroidota</taxon>
        <taxon>Bacteroidia</taxon>
        <taxon>Bacteroidales</taxon>
        <taxon>Prevotellaceae</taxon>
        <taxon>Segatella</taxon>
    </lineage>
</organism>
<reference evidence="10 11" key="1">
    <citation type="submission" date="2018-12" db="EMBL/GenBank/DDBJ databases">
        <authorList>
            <consortium name="Pathogen Informatics"/>
        </authorList>
    </citation>
    <scope>NUCLEOTIDE SEQUENCE [LARGE SCALE GENOMIC DNA]</scope>
    <source>
        <strain evidence="10 11">NCTC13071</strain>
    </source>
</reference>
<accession>A0A3S4T377</accession>
<dbReference type="KEGG" id="poc:NCTC13071_02040"/>
<dbReference type="Proteomes" id="UP000274578">
    <property type="component" value="Chromosome 1"/>
</dbReference>
<feature type="domain" description="Glycoside hydrolase family 2 catalytic" evidence="6">
    <location>
        <begin position="293"/>
        <end position="541"/>
    </location>
</feature>
<feature type="signal peptide" evidence="4">
    <location>
        <begin position="1"/>
        <end position="20"/>
    </location>
</feature>
<dbReference type="Pfam" id="PF22666">
    <property type="entry name" value="Glyco_hydro_2_N2"/>
    <property type="match status" value="1"/>
</dbReference>
<feature type="domain" description="Beta-mannosidase-like galactose-binding" evidence="9">
    <location>
        <begin position="84"/>
        <end position="152"/>
    </location>
</feature>
<dbReference type="InterPro" id="IPR017853">
    <property type="entry name" value="GH"/>
</dbReference>
<dbReference type="PANTHER" id="PTHR42732:SF1">
    <property type="entry name" value="BETA-MANNOSIDASE"/>
    <property type="match status" value="1"/>
</dbReference>
<evidence type="ECO:0000256" key="1">
    <source>
        <dbReference type="ARBA" id="ARBA00007401"/>
    </source>
</evidence>
<evidence type="ECO:0000313" key="10">
    <source>
        <dbReference type="EMBL" id="VEH16023.1"/>
    </source>
</evidence>
<comment type="similarity">
    <text evidence="1">Belongs to the glycosyl hydrolase 2 family.</text>
</comment>
<proteinExistence type="inferred from homology"/>
<dbReference type="EC" id="3.2.1.23" evidence="10"/>
<dbReference type="InterPro" id="IPR006102">
    <property type="entry name" value="Ig-like_GH2"/>
</dbReference>
<evidence type="ECO:0000256" key="2">
    <source>
        <dbReference type="ARBA" id="ARBA00022801"/>
    </source>
</evidence>
<dbReference type="Gene3D" id="2.60.40.10">
    <property type="entry name" value="Immunoglobulins"/>
    <property type="match status" value="3"/>
</dbReference>